<feature type="region of interest" description="Disordered" evidence="1">
    <location>
        <begin position="61"/>
        <end position="80"/>
    </location>
</feature>
<dbReference type="EMBL" id="JACGWO010000005">
    <property type="protein sequence ID" value="KAK4427057.1"/>
    <property type="molecule type" value="Genomic_DNA"/>
</dbReference>
<proteinExistence type="predicted"/>
<reference evidence="2" key="2">
    <citation type="journal article" date="2024" name="Plant">
        <title>Genomic evolution and insights into agronomic trait innovations of Sesamum species.</title>
        <authorList>
            <person name="Miao H."/>
            <person name="Wang L."/>
            <person name="Qu L."/>
            <person name="Liu H."/>
            <person name="Sun Y."/>
            <person name="Le M."/>
            <person name="Wang Q."/>
            <person name="Wei S."/>
            <person name="Zheng Y."/>
            <person name="Lin W."/>
            <person name="Duan Y."/>
            <person name="Cao H."/>
            <person name="Xiong S."/>
            <person name="Wang X."/>
            <person name="Wei L."/>
            <person name="Li C."/>
            <person name="Ma Q."/>
            <person name="Ju M."/>
            <person name="Zhao R."/>
            <person name="Li G."/>
            <person name="Mu C."/>
            <person name="Tian Q."/>
            <person name="Mei H."/>
            <person name="Zhang T."/>
            <person name="Gao T."/>
            <person name="Zhang H."/>
        </authorList>
    </citation>
    <scope>NUCLEOTIDE SEQUENCE</scope>
    <source>
        <strain evidence="2">3651</strain>
    </source>
</reference>
<gene>
    <name evidence="2" type="ORF">Salat_1474600</name>
</gene>
<accession>A0AAE1YBH2</accession>
<evidence type="ECO:0000256" key="1">
    <source>
        <dbReference type="SAM" id="MobiDB-lite"/>
    </source>
</evidence>
<evidence type="ECO:0000313" key="3">
    <source>
        <dbReference type="Proteomes" id="UP001293254"/>
    </source>
</evidence>
<evidence type="ECO:0000313" key="2">
    <source>
        <dbReference type="EMBL" id="KAK4427057.1"/>
    </source>
</evidence>
<reference evidence="2" key="1">
    <citation type="submission" date="2020-06" db="EMBL/GenBank/DDBJ databases">
        <authorList>
            <person name="Li T."/>
            <person name="Hu X."/>
            <person name="Zhang T."/>
            <person name="Song X."/>
            <person name="Zhang H."/>
            <person name="Dai N."/>
            <person name="Sheng W."/>
            <person name="Hou X."/>
            <person name="Wei L."/>
        </authorList>
    </citation>
    <scope>NUCLEOTIDE SEQUENCE</scope>
    <source>
        <strain evidence="2">3651</strain>
        <tissue evidence="2">Leaf</tissue>
    </source>
</reference>
<dbReference type="Proteomes" id="UP001293254">
    <property type="component" value="Unassembled WGS sequence"/>
</dbReference>
<protein>
    <submittedName>
        <fullName evidence="2">Uncharacterized protein</fullName>
    </submittedName>
</protein>
<comment type="caution">
    <text evidence="2">The sequence shown here is derived from an EMBL/GenBank/DDBJ whole genome shotgun (WGS) entry which is preliminary data.</text>
</comment>
<organism evidence="2 3">
    <name type="scientific">Sesamum alatum</name>
    <dbReference type="NCBI Taxonomy" id="300844"/>
    <lineage>
        <taxon>Eukaryota</taxon>
        <taxon>Viridiplantae</taxon>
        <taxon>Streptophyta</taxon>
        <taxon>Embryophyta</taxon>
        <taxon>Tracheophyta</taxon>
        <taxon>Spermatophyta</taxon>
        <taxon>Magnoliopsida</taxon>
        <taxon>eudicotyledons</taxon>
        <taxon>Gunneridae</taxon>
        <taxon>Pentapetalae</taxon>
        <taxon>asterids</taxon>
        <taxon>lamiids</taxon>
        <taxon>Lamiales</taxon>
        <taxon>Pedaliaceae</taxon>
        <taxon>Sesamum</taxon>
    </lineage>
</organism>
<keyword evidence="3" id="KW-1185">Reference proteome</keyword>
<name>A0AAE1YBH2_9LAMI</name>
<dbReference type="AlphaFoldDB" id="A0AAE1YBH2"/>
<sequence length="174" mass="20039">MSVPCTRLILMLEKSPIRWTFSKPRLISFEPVTWCDSFVKDVRLQYKCDYKIPGSLPCEDRGPTRDLGETSRGKDYKGKRKVGELSETEKSFPPIPDSQYSILREKLKLYEETLEEMRVIWIQSLGCTAESQGFEPVLPPCWDVPEDCYILRLRAGGPSLEIYKAMTLPQPKKS</sequence>